<dbReference type="RefSeq" id="WP_114437839.1">
    <property type="nucleotide sequence ID" value="NZ_QPIZ01000026.1"/>
</dbReference>
<evidence type="ECO:0000313" key="1">
    <source>
        <dbReference type="EMBL" id="RCW29685.1"/>
    </source>
</evidence>
<name>A0A368UNC1_9BACT</name>
<evidence type="ECO:0000313" key="2">
    <source>
        <dbReference type="Proteomes" id="UP000252733"/>
    </source>
</evidence>
<reference evidence="1 2" key="1">
    <citation type="submission" date="2018-07" db="EMBL/GenBank/DDBJ databases">
        <title>Freshwater and sediment microbial communities from various areas in North America, analyzing microbe dynamics in response to fracking.</title>
        <authorList>
            <person name="Lamendella R."/>
        </authorList>
    </citation>
    <scope>NUCLEOTIDE SEQUENCE [LARGE SCALE GENOMIC DNA]</scope>
    <source>
        <strain evidence="1 2">160A</strain>
    </source>
</reference>
<dbReference type="AlphaFoldDB" id="A0A368UNC1"/>
<proteinExistence type="predicted"/>
<dbReference type="EMBL" id="QPIZ01000026">
    <property type="protein sequence ID" value="RCW29685.1"/>
    <property type="molecule type" value="Genomic_DNA"/>
</dbReference>
<organism evidence="1 2">
    <name type="scientific">Marinilabilia salmonicolor</name>
    <dbReference type="NCBI Taxonomy" id="989"/>
    <lineage>
        <taxon>Bacteria</taxon>
        <taxon>Pseudomonadati</taxon>
        <taxon>Bacteroidota</taxon>
        <taxon>Bacteroidia</taxon>
        <taxon>Marinilabiliales</taxon>
        <taxon>Marinilabiliaceae</taxon>
        <taxon>Marinilabilia</taxon>
    </lineage>
</organism>
<sequence>MNSLQKYKPLAKKSIAKPYIKRESFQIHQQILDNFIFHSNREIDEHNRNFPETRRQKLTEAHRSLLQQLYFEAVSQFELKLSLFENTELSPLAVTIGNPVRINTNNKDLAYRLSRSTPRAASTIYRRLERLKECGAITSKITHGVQANYDVYVNPELILLWDAEDPDYFPTSKFLKGGNSALYLKDKAKCKPSKLSVSFRKNKKIIPVNSQSVDNSNESGFATGNEMPDSKTDKKTLLETPEVVLPADPALSAGFPERAAVQNFDKPGGGRDYVNQSESNARKRSLLAAEYLYKYAVWLLWNADPNQDNQLLPEHLKTLYGGQLWNGRRIHRPEEKQTIEYLAANFFCHDTSPKALELQIENLRNRLVMASGYLRKKEYYLTGQWFVSPSMFFHKDNPNGLVGTFKWVTQKKEWQDRKAKQKSDRKKLLQCVEDYLQNPTIENYTRQLNSVRRSIPYMETEFIQRVSSCPMGATPAKEKSDERFLSMLDEIKQLRNTKQPFVIVNA</sequence>
<accession>A0A368UNC1</accession>
<protein>
    <submittedName>
        <fullName evidence="1">Uncharacterized protein</fullName>
    </submittedName>
</protein>
<dbReference type="Proteomes" id="UP000252733">
    <property type="component" value="Unassembled WGS sequence"/>
</dbReference>
<gene>
    <name evidence="1" type="ORF">DFO77_12642</name>
</gene>
<comment type="caution">
    <text evidence="1">The sequence shown here is derived from an EMBL/GenBank/DDBJ whole genome shotgun (WGS) entry which is preliminary data.</text>
</comment>
<keyword evidence="2" id="KW-1185">Reference proteome</keyword>